<comment type="caution">
    <text evidence="2">The sequence shown here is derived from an EMBL/GenBank/DDBJ whole genome shotgun (WGS) entry which is preliminary data.</text>
</comment>
<evidence type="ECO:0000313" key="3">
    <source>
        <dbReference type="Proteomes" id="UP000246004"/>
    </source>
</evidence>
<dbReference type="EMBL" id="LWMS01000042">
    <property type="protein sequence ID" value="PWL07941.1"/>
    <property type="molecule type" value="Genomic_DNA"/>
</dbReference>
<dbReference type="HAMAP" id="MF_00763">
    <property type="entry name" value="UPF0305"/>
    <property type="match status" value="1"/>
</dbReference>
<comment type="similarity">
    <text evidence="1">Belongs to the UPF0305 family.</text>
</comment>
<evidence type="ECO:0000313" key="2">
    <source>
        <dbReference type="EMBL" id="PWL07941.1"/>
    </source>
</evidence>
<proteinExistence type="inferred from homology"/>
<gene>
    <name evidence="2" type="ORF">MSCUN_11840</name>
</gene>
<organism evidence="2 3">
    <name type="scientific">Methanosphaera cuniculi</name>
    <dbReference type="NCBI Taxonomy" id="1077256"/>
    <lineage>
        <taxon>Archaea</taxon>
        <taxon>Methanobacteriati</taxon>
        <taxon>Methanobacteriota</taxon>
        <taxon>Methanomada group</taxon>
        <taxon>Methanobacteria</taxon>
        <taxon>Methanobacteriales</taxon>
        <taxon>Methanobacteriaceae</taxon>
        <taxon>Methanosphaera</taxon>
    </lineage>
</organism>
<accession>A0A2V2BTG3</accession>
<dbReference type="AlphaFoldDB" id="A0A2V2BTG3"/>
<dbReference type="InterPro" id="IPR019215">
    <property type="entry name" value="DUF2115"/>
</dbReference>
<name>A0A2V2BTG3_9EURY</name>
<dbReference type="Proteomes" id="UP000246004">
    <property type="component" value="Unassembled WGS sequence"/>
</dbReference>
<protein>
    <recommendedName>
        <fullName evidence="1">UPF0305 protein MSCUN_11840</fullName>
    </recommendedName>
</protein>
<evidence type="ECO:0000256" key="1">
    <source>
        <dbReference type="HAMAP-Rule" id="MF_00763"/>
    </source>
</evidence>
<reference evidence="2 3" key="1">
    <citation type="submission" date="2016-04" db="EMBL/GenBank/DDBJ databases">
        <title>Genome sequence of Methanosphaera cuniculi DSM 4103.</title>
        <authorList>
            <person name="Poehlein A."/>
            <person name="Seedorf H."/>
            <person name="Daniel R."/>
        </authorList>
    </citation>
    <scope>NUCLEOTIDE SEQUENCE [LARGE SCALE GENOMIC DNA]</scope>
    <source>
        <strain evidence="2 3">DSM 4103</strain>
    </source>
</reference>
<sequence length="166" mass="19416">MIGEIIMQKVYNKMPLNTLNELLKEEVKDISLDELHDLSVHFNEETKYLPREYKKDYTESVIKVIVSRFATLKSSRVKYEGKLSEKDAENINELLEKSNDRIEYILNIIAIYTTYLRKRPIHLPGTVFPGLVTIYSDGKDYYCPVKKFHVDNPNAICRYCISKTTD</sequence>
<dbReference type="Pfam" id="PF09888">
    <property type="entry name" value="DUF2115"/>
    <property type="match status" value="1"/>
</dbReference>